<sequence length="150" mass="17681">MVNHIPYLKGCGRQETSFLQHIPQNLRKKLEKTLLKPFIGGGHLKLGRTDDREAAISADIRYCTARGDSDIREDEFIITEGNMSQSPYAFWIFYDNPSETERMKYLSRLDPERDIDWEKIKPESTQYKIAKALCKYKEVETFPKKYFYTK</sequence>
<evidence type="ECO:0000313" key="1">
    <source>
        <dbReference type="EMBL" id="KKR10266.1"/>
    </source>
</evidence>
<name>A0A0G0NBT8_9BACT</name>
<dbReference type="STRING" id="1618550.UT39_C0021G0008"/>
<organism evidence="1 2">
    <name type="scientific">Candidatus Woesebacteria bacterium GW2011_GWA1_39_21</name>
    <dbReference type="NCBI Taxonomy" id="1618550"/>
    <lineage>
        <taxon>Bacteria</taxon>
        <taxon>Candidatus Woeseibacteriota</taxon>
    </lineage>
</organism>
<accession>A0A0G0NBT8</accession>
<protein>
    <submittedName>
        <fullName evidence="1">Uncharacterized protein</fullName>
    </submittedName>
</protein>
<comment type="caution">
    <text evidence="1">The sequence shown here is derived from an EMBL/GenBank/DDBJ whole genome shotgun (WGS) entry which is preliminary data.</text>
</comment>
<dbReference type="Proteomes" id="UP000034246">
    <property type="component" value="Unassembled WGS sequence"/>
</dbReference>
<proteinExistence type="predicted"/>
<dbReference type="EMBL" id="LBWP01000021">
    <property type="protein sequence ID" value="KKR10266.1"/>
    <property type="molecule type" value="Genomic_DNA"/>
</dbReference>
<gene>
    <name evidence="1" type="ORF">UT39_C0021G0008</name>
</gene>
<dbReference type="AlphaFoldDB" id="A0A0G0NBT8"/>
<evidence type="ECO:0000313" key="2">
    <source>
        <dbReference type="Proteomes" id="UP000034246"/>
    </source>
</evidence>
<reference evidence="1 2" key="1">
    <citation type="journal article" date="2015" name="Nature">
        <title>rRNA introns, odd ribosomes, and small enigmatic genomes across a large radiation of phyla.</title>
        <authorList>
            <person name="Brown C.T."/>
            <person name="Hug L.A."/>
            <person name="Thomas B.C."/>
            <person name="Sharon I."/>
            <person name="Castelle C.J."/>
            <person name="Singh A."/>
            <person name="Wilkins M.J."/>
            <person name="Williams K.H."/>
            <person name="Banfield J.F."/>
        </authorList>
    </citation>
    <scope>NUCLEOTIDE SEQUENCE [LARGE SCALE GENOMIC DNA]</scope>
</reference>